<gene>
    <name evidence="1 3 4" type="ORF">SRAE_1000267900</name>
</gene>
<dbReference type="Proteomes" id="UP000035682">
    <property type="component" value="Unplaced"/>
</dbReference>
<evidence type="ECO:0000313" key="2">
    <source>
        <dbReference type="Proteomes" id="UP000035682"/>
    </source>
</evidence>
<sequence>MYATINHNSPSQSIPSMTGKFSTFGNVSDSSSPLSYASIPINDTKISMSNENNNINPISRIEKSILRWRSKHDEHKEQYREAAAQYINESRKDVQRQHYKYLEDMIRKHQEFVVIRPEDVSKNNLSNSQYKWMNNQKRNYYTNMSFNSQGPSYYQPNHSLNTNVNNVSQNYYNYPDSNVYFNYPESNVYPNYPQPMVDYEVRNGSQFLPCPEYNQEIYSQQGNIPQDQHQKFW</sequence>
<keyword evidence="2" id="KW-1185">Reference proteome</keyword>
<dbReference type="WormBase" id="SRAE_1000267900">
    <property type="protein sequence ID" value="SRP09551"/>
    <property type="gene ID" value="WBGene00259295"/>
</dbReference>
<dbReference type="WBParaSite" id="SRAE_1000267900.1">
    <property type="protein sequence ID" value="SRAE_1000267900.1"/>
    <property type="gene ID" value="WBGene00259295"/>
</dbReference>
<evidence type="ECO:0000313" key="1">
    <source>
        <dbReference type="EMBL" id="CEF64425.1"/>
    </source>
</evidence>
<proteinExistence type="predicted"/>
<reference evidence="1 2" key="1">
    <citation type="submission" date="2014-09" db="EMBL/GenBank/DDBJ databases">
        <authorList>
            <person name="Martin A.A."/>
        </authorList>
    </citation>
    <scope>NUCLEOTIDE SEQUENCE</scope>
    <source>
        <strain evidence="2">ED321</strain>
        <strain evidence="1">ED321 Heterogonic</strain>
    </source>
</reference>
<dbReference type="AlphaFoldDB" id="A0A090LA77"/>
<reference evidence="3" key="2">
    <citation type="submission" date="2020-12" db="UniProtKB">
        <authorList>
            <consortium name="WormBaseParasite"/>
        </authorList>
    </citation>
    <scope>IDENTIFICATION</scope>
</reference>
<name>A0A090LA77_STRRB</name>
<evidence type="ECO:0000313" key="3">
    <source>
        <dbReference type="WBParaSite" id="SRAE_1000267900.1"/>
    </source>
</evidence>
<protein>
    <submittedName>
        <fullName evidence="1 3">Uncharacterized protein</fullName>
    </submittedName>
</protein>
<dbReference type="RefSeq" id="XP_024503626.1">
    <property type="nucleotide sequence ID" value="XM_024649783.1"/>
</dbReference>
<dbReference type="EMBL" id="LN609528">
    <property type="protein sequence ID" value="CEF64425.1"/>
    <property type="molecule type" value="Genomic_DNA"/>
</dbReference>
<dbReference type="CTD" id="36376790"/>
<evidence type="ECO:0000313" key="4">
    <source>
        <dbReference type="WormBase" id="SRAE_1000267900"/>
    </source>
</evidence>
<organism evidence="1">
    <name type="scientific">Strongyloides ratti</name>
    <name type="common">Parasitic roundworm</name>
    <dbReference type="NCBI Taxonomy" id="34506"/>
    <lineage>
        <taxon>Eukaryota</taxon>
        <taxon>Metazoa</taxon>
        <taxon>Ecdysozoa</taxon>
        <taxon>Nematoda</taxon>
        <taxon>Chromadorea</taxon>
        <taxon>Rhabditida</taxon>
        <taxon>Tylenchina</taxon>
        <taxon>Panagrolaimomorpha</taxon>
        <taxon>Strongyloidoidea</taxon>
        <taxon>Strongyloididae</taxon>
        <taxon>Strongyloides</taxon>
    </lineage>
</organism>
<dbReference type="GeneID" id="36376790"/>
<accession>A0A090LA77</accession>